<dbReference type="Pfam" id="PF02771">
    <property type="entry name" value="Acyl-CoA_dh_N"/>
    <property type="match status" value="1"/>
</dbReference>
<dbReference type="InterPro" id="IPR006089">
    <property type="entry name" value="Acyl-CoA_DH_CS"/>
</dbReference>
<keyword evidence="11" id="KW-0472">Membrane</keyword>
<organism evidence="18 19">
    <name type="scientific">Opisthorchis felineus</name>
    <dbReference type="NCBI Taxonomy" id="147828"/>
    <lineage>
        <taxon>Eukaryota</taxon>
        <taxon>Metazoa</taxon>
        <taxon>Spiralia</taxon>
        <taxon>Lophotrochozoa</taxon>
        <taxon>Platyhelminthes</taxon>
        <taxon>Trematoda</taxon>
        <taxon>Digenea</taxon>
        <taxon>Opisthorchiida</taxon>
        <taxon>Opisthorchiata</taxon>
        <taxon>Opisthorchiidae</taxon>
        <taxon>Opisthorchis</taxon>
    </lineage>
</organism>
<comment type="catalytic activity">
    <reaction evidence="12">
        <text>eicosanoyl-CoA + oxidized [electron-transfer flavoprotein] + H(+) = (2E)-eicosenoyl-CoA + reduced [electron-transfer flavoprotein]</text>
        <dbReference type="Rhea" id="RHEA:47236"/>
        <dbReference type="Rhea" id="RHEA-COMP:10685"/>
        <dbReference type="Rhea" id="RHEA-COMP:10686"/>
        <dbReference type="ChEBI" id="CHEBI:15378"/>
        <dbReference type="ChEBI" id="CHEBI:57380"/>
        <dbReference type="ChEBI" id="CHEBI:57692"/>
        <dbReference type="ChEBI" id="CHEBI:58307"/>
        <dbReference type="ChEBI" id="CHEBI:74691"/>
    </reaction>
    <physiologicalReaction direction="left-to-right" evidence="12">
        <dbReference type="Rhea" id="RHEA:47237"/>
    </physiologicalReaction>
</comment>
<dbReference type="GO" id="GO:0006631">
    <property type="term" value="P:fatty acid metabolic process"/>
    <property type="evidence" value="ECO:0007669"/>
    <property type="project" value="UniProtKB-ARBA"/>
</dbReference>
<dbReference type="InterPro" id="IPR013786">
    <property type="entry name" value="AcylCoA_DH/ox_N"/>
</dbReference>
<proteinExistence type="inferred from homology"/>
<dbReference type="Gene3D" id="3.40.1230.10">
    <property type="entry name" value="MTH938-like"/>
    <property type="match status" value="1"/>
</dbReference>
<dbReference type="GO" id="GO:0050660">
    <property type="term" value="F:flavin adenine dinucleotide binding"/>
    <property type="evidence" value="ECO:0007669"/>
    <property type="project" value="InterPro"/>
</dbReference>
<evidence type="ECO:0000259" key="14">
    <source>
        <dbReference type="Pfam" id="PF00441"/>
    </source>
</evidence>
<dbReference type="AlphaFoldDB" id="A0A4V3SBA7"/>
<gene>
    <name evidence="18" type="ORF">CRM22_010680</name>
</gene>
<keyword evidence="19" id="KW-1185">Reference proteome</keyword>
<dbReference type="Pfam" id="PF02770">
    <property type="entry name" value="Acyl-CoA_dh_M"/>
    <property type="match status" value="1"/>
</dbReference>
<dbReference type="InterPro" id="IPR009100">
    <property type="entry name" value="AcylCoA_DH/oxidase_NM_dom_sf"/>
</dbReference>
<evidence type="ECO:0000256" key="5">
    <source>
        <dbReference type="ARBA" id="ARBA00022630"/>
    </source>
</evidence>
<dbReference type="Pfam" id="PF04430">
    <property type="entry name" value="DUF498"/>
    <property type="match status" value="1"/>
</dbReference>
<evidence type="ECO:0000256" key="6">
    <source>
        <dbReference type="ARBA" id="ARBA00022792"/>
    </source>
</evidence>
<keyword evidence="6" id="KW-0999">Mitochondrion inner membrane</keyword>
<accession>A0A4V3SBA7</accession>
<keyword evidence="9" id="KW-0560">Oxidoreductase</keyword>
<comment type="cofactor">
    <cofactor evidence="1">
        <name>FAD</name>
        <dbReference type="ChEBI" id="CHEBI:57692"/>
    </cofactor>
</comment>
<dbReference type="SUPFAM" id="SSF47203">
    <property type="entry name" value="Acyl-CoA dehydrogenase C-terminal domain-like"/>
    <property type="match status" value="1"/>
</dbReference>
<dbReference type="Gene3D" id="2.40.110.10">
    <property type="entry name" value="Butyryl-CoA Dehydrogenase, subunit A, domain 2"/>
    <property type="match status" value="1"/>
</dbReference>
<dbReference type="InterPro" id="IPR046373">
    <property type="entry name" value="Acyl-CoA_Oxase/DH_mid-dom_sf"/>
</dbReference>
<feature type="domain" description="Acyl-CoA dehydrogenase/oxidase C-terminal" evidence="14">
    <location>
        <begin position="473"/>
        <end position="621"/>
    </location>
</feature>
<evidence type="ECO:0000256" key="3">
    <source>
        <dbReference type="ARBA" id="ARBA00009347"/>
    </source>
</evidence>
<dbReference type="InterPro" id="IPR049448">
    <property type="entry name" value="ACAD9/ACADV-like_C"/>
</dbReference>
<evidence type="ECO:0000256" key="2">
    <source>
        <dbReference type="ARBA" id="ARBA00004637"/>
    </source>
</evidence>
<feature type="domain" description="Acyl-CoA oxidase/dehydrogenase middle" evidence="15">
    <location>
        <begin position="360"/>
        <end position="461"/>
    </location>
</feature>
<dbReference type="SUPFAM" id="SSF56645">
    <property type="entry name" value="Acyl-CoA dehydrogenase NM domain-like"/>
    <property type="match status" value="1"/>
</dbReference>
<evidence type="ECO:0000313" key="19">
    <source>
        <dbReference type="Proteomes" id="UP000308267"/>
    </source>
</evidence>
<dbReference type="Gene3D" id="1.10.540.10">
    <property type="entry name" value="Acyl-CoA dehydrogenase/oxidase, N-terminal domain"/>
    <property type="match status" value="1"/>
</dbReference>
<evidence type="ECO:0000256" key="9">
    <source>
        <dbReference type="ARBA" id="ARBA00023002"/>
    </source>
</evidence>
<reference evidence="18 19" key="1">
    <citation type="journal article" date="2019" name="BMC Genomics">
        <title>New insights from Opisthorchis felineus genome: update on genomics of the epidemiologically important liver flukes.</title>
        <authorList>
            <person name="Ershov N.I."/>
            <person name="Mordvinov V.A."/>
            <person name="Prokhortchouk E.B."/>
            <person name="Pakharukova M.Y."/>
            <person name="Gunbin K.V."/>
            <person name="Ustyantsev K."/>
            <person name="Genaev M.A."/>
            <person name="Blinov A.G."/>
            <person name="Mazur A."/>
            <person name="Boulygina E."/>
            <person name="Tsygankova S."/>
            <person name="Khrameeva E."/>
            <person name="Chekanov N."/>
            <person name="Fan G."/>
            <person name="Xiao A."/>
            <person name="Zhang H."/>
            <person name="Xu X."/>
            <person name="Yang H."/>
            <person name="Solovyev V."/>
            <person name="Lee S.M."/>
            <person name="Liu X."/>
            <person name="Afonnikov D.A."/>
            <person name="Skryabin K.G."/>
        </authorList>
    </citation>
    <scope>NUCLEOTIDE SEQUENCE [LARGE SCALE GENOMIC DNA]</scope>
    <source>
        <strain evidence="18">AK-0245</strain>
        <tissue evidence="18">Whole organism</tissue>
    </source>
</reference>
<name>A0A4V3SBA7_OPIFE</name>
<feature type="domain" description="Acyl-CoA dehydrogenase/oxidase N-terminal" evidence="16">
    <location>
        <begin position="266"/>
        <end position="356"/>
    </location>
</feature>
<evidence type="ECO:0008006" key="20">
    <source>
        <dbReference type="Google" id="ProtNLM"/>
    </source>
</evidence>
<dbReference type="GO" id="GO:0003995">
    <property type="term" value="F:acyl-CoA dehydrogenase activity"/>
    <property type="evidence" value="ECO:0007669"/>
    <property type="project" value="InterPro"/>
</dbReference>
<sequence>MFRRIASIYRNNIFSSSVRFGSGDIGHLVLPGKQTPSVEADIVNYGSAGVYFIAYNQHGFILNSGTRIIGPCAAFPRNAMCWNVRDASDINEDSLSLFFLLEPKLEFLVIGKGETSVQVDYPRILSICNKRNLGVEVLPTSYYGRLSRFHGILVEICELNRGFFRYHGIQQFRRFSQTVTQQDQPQDVPDKPKRLWPRQGSLEVEAISPPRSTSVADYSSASLLTDLFRGQLHLELLDYPELPKIEDVNKASLLHERVKNLVLQVNSAEIDRDNQLDRETLATLTKHGLFGLQIGENYGGRNLSCTYAARVWEALGLDGAVFAILDAHNNLAARSIVLGGNEDQKLTFLPPLAKGECMAAFCLSELCSGSDLSAIKTRAIRSSDGLTYTISGSKNWITNGALASLLITFARVEPRADEHEDSANITAFVVERTQRGVHLTNVLDTFGLRGSNVTDILFDGVKVPASNILGTVGSGLQLAQQVLDEQRLSIAAACTGLLRYIISYAAEHCLQRHQFGRPLGDFGLVQAKLSNLALNVYAMESALFYLTGLLDAQPQRDLTLEKAALKLYSSEALWKGVNECMQIAGRMGLSKEVPFERYLRDARSLLIHGGTSEMLRLLIAGSGLQTVGPERQEEMEKLRFFTRHPITTFKATFRIRARRRGWFAHKVGAGPKVTEGGASRALKDHLHPNFALTATRLAVLCQRFQSLVEASLIYHKASILNEQMILARMADCAVDLFLVSVCLGRASRAISIGIHLHDYEVRLATTFAKVAFQRIEANLNDLPGLDRDHHRIASEILARRAYPVAHPLTRVW</sequence>
<dbReference type="STRING" id="147828.A0A4V3SBA7"/>
<evidence type="ECO:0000256" key="8">
    <source>
        <dbReference type="ARBA" id="ARBA00022946"/>
    </source>
</evidence>
<evidence type="ECO:0000259" key="17">
    <source>
        <dbReference type="Pfam" id="PF21343"/>
    </source>
</evidence>
<evidence type="ECO:0000256" key="10">
    <source>
        <dbReference type="ARBA" id="ARBA00023128"/>
    </source>
</evidence>
<evidence type="ECO:0000313" key="18">
    <source>
        <dbReference type="EMBL" id="TGZ52174.1"/>
    </source>
</evidence>
<dbReference type="OrthoDB" id="2588832at2759"/>
<evidence type="ECO:0000256" key="11">
    <source>
        <dbReference type="ARBA" id="ARBA00023136"/>
    </source>
</evidence>
<dbReference type="InterPro" id="IPR009075">
    <property type="entry name" value="AcylCo_DH/oxidase_C"/>
</dbReference>
<dbReference type="PROSITE" id="PS00072">
    <property type="entry name" value="ACYL_COA_DH_1"/>
    <property type="match status" value="1"/>
</dbReference>
<comment type="catalytic activity">
    <reaction evidence="13">
        <text>octadecanoyl-CoA + oxidized [electron-transfer flavoprotein] + H(+) = (2E)-octadecenoyl-CoA + reduced [electron-transfer flavoprotein]</text>
        <dbReference type="Rhea" id="RHEA:47240"/>
        <dbReference type="Rhea" id="RHEA-COMP:10685"/>
        <dbReference type="Rhea" id="RHEA-COMP:10686"/>
        <dbReference type="ChEBI" id="CHEBI:15378"/>
        <dbReference type="ChEBI" id="CHEBI:57394"/>
        <dbReference type="ChEBI" id="CHEBI:57692"/>
        <dbReference type="ChEBI" id="CHEBI:58307"/>
        <dbReference type="ChEBI" id="CHEBI:71412"/>
    </reaction>
    <physiologicalReaction direction="left-to-right" evidence="13">
        <dbReference type="Rhea" id="RHEA:47241"/>
    </physiologicalReaction>
</comment>
<dbReference type="InterPro" id="IPR006091">
    <property type="entry name" value="Acyl-CoA_Oxase/DH_mid-dom"/>
</dbReference>
<dbReference type="Gene3D" id="1.20.140.10">
    <property type="entry name" value="Butyryl-CoA Dehydrogenase, subunit A, domain 3"/>
    <property type="match status" value="2"/>
</dbReference>
<dbReference type="GO" id="GO:0005743">
    <property type="term" value="C:mitochondrial inner membrane"/>
    <property type="evidence" value="ECO:0007669"/>
    <property type="project" value="UniProtKB-SubCell"/>
</dbReference>
<keyword evidence="10" id="KW-0496">Mitochondrion</keyword>
<evidence type="ECO:0000256" key="13">
    <source>
        <dbReference type="ARBA" id="ARBA00049224"/>
    </source>
</evidence>
<feature type="domain" description="ACAD9/ACADV-like C-terminal" evidence="17">
    <location>
        <begin position="689"/>
        <end position="786"/>
    </location>
</feature>
<dbReference type="InterPro" id="IPR037069">
    <property type="entry name" value="AcylCoA_DH/ox_N_sf"/>
</dbReference>
<keyword evidence="4" id="KW-0597">Phosphoprotein</keyword>
<evidence type="ECO:0000256" key="12">
    <source>
        <dbReference type="ARBA" id="ARBA00049140"/>
    </source>
</evidence>
<keyword evidence="8" id="KW-0809">Transit peptide</keyword>
<comment type="similarity">
    <text evidence="3">Belongs to the acyl-CoA dehydrogenase family.</text>
</comment>
<evidence type="ECO:0000256" key="1">
    <source>
        <dbReference type="ARBA" id="ARBA00001974"/>
    </source>
</evidence>
<keyword evidence="5" id="KW-0285">Flavoprotein</keyword>
<comment type="subcellular location">
    <subcellularLocation>
        <location evidence="2">Mitochondrion inner membrane</location>
        <topology evidence="2">Peripheral membrane protein</topology>
    </subcellularLocation>
</comment>
<dbReference type="InterPro" id="IPR007523">
    <property type="entry name" value="NDUFAF3/AAMDC"/>
</dbReference>
<dbReference type="Pfam" id="PF00441">
    <property type="entry name" value="Acyl-CoA_dh_1"/>
    <property type="match status" value="1"/>
</dbReference>
<dbReference type="InterPro" id="IPR036748">
    <property type="entry name" value="MTH938-like_sf"/>
</dbReference>
<protein>
    <recommendedName>
        <fullName evidence="20">Acyl-CoA dehydrogenase family member 9</fullName>
    </recommendedName>
</protein>
<dbReference type="PANTHER" id="PTHR43884:SF9">
    <property type="entry name" value="COMPLEX I ASSEMBLY FACTOR ACAD9, MITOCHONDRIAL"/>
    <property type="match status" value="1"/>
</dbReference>
<dbReference type="SUPFAM" id="SSF64076">
    <property type="entry name" value="MTH938-like"/>
    <property type="match status" value="1"/>
</dbReference>
<dbReference type="PANTHER" id="PTHR43884">
    <property type="entry name" value="ACYL-COA DEHYDROGENASE"/>
    <property type="match status" value="1"/>
</dbReference>
<dbReference type="InterPro" id="IPR036250">
    <property type="entry name" value="AcylCo_DH-like_C"/>
</dbReference>
<dbReference type="Proteomes" id="UP000308267">
    <property type="component" value="Unassembled WGS sequence"/>
</dbReference>
<evidence type="ECO:0000259" key="15">
    <source>
        <dbReference type="Pfam" id="PF02770"/>
    </source>
</evidence>
<comment type="caution">
    <text evidence="18">The sequence shown here is derived from an EMBL/GenBank/DDBJ whole genome shotgun (WGS) entry which is preliminary data.</text>
</comment>
<dbReference type="Pfam" id="PF21343">
    <property type="entry name" value="ACAD9-ACADV_C"/>
    <property type="match status" value="1"/>
</dbReference>
<keyword evidence="7" id="KW-0274">FAD</keyword>
<dbReference type="EMBL" id="SJOL01010102">
    <property type="protein sequence ID" value="TGZ52174.1"/>
    <property type="molecule type" value="Genomic_DNA"/>
</dbReference>
<evidence type="ECO:0000256" key="4">
    <source>
        <dbReference type="ARBA" id="ARBA00022553"/>
    </source>
</evidence>
<evidence type="ECO:0000259" key="16">
    <source>
        <dbReference type="Pfam" id="PF02771"/>
    </source>
</evidence>
<evidence type="ECO:0000256" key="7">
    <source>
        <dbReference type="ARBA" id="ARBA00022827"/>
    </source>
</evidence>